<gene>
    <name evidence="2" type="ORF">RchiOBHm_Chr2g0122681</name>
</gene>
<evidence type="ECO:0000313" key="2">
    <source>
        <dbReference type="EMBL" id="PRQ49505.1"/>
    </source>
</evidence>
<dbReference type="AlphaFoldDB" id="A0A2P6RSW3"/>
<dbReference type="Gramene" id="PRQ49505">
    <property type="protein sequence ID" value="PRQ49505"/>
    <property type="gene ID" value="RchiOBHm_Chr2g0122681"/>
</dbReference>
<keyword evidence="1" id="KW-1133">Transmembrane helix</keyword>
<evidence type="ECO:0000313" key="3">
    <source>
        <dbReference type="Proteomes" id="UP000238479"/>
    </source>
</evidence>
<reference evidence="2 3" key="1">
    <citation type="journal article" date="2018" name="Nat. Genet.">
        <title>The Rosa genome provides new insights in the design of modern roses.</title>
        <authorList>
            <person name="Bendahmane M."/>
        </authorList>
    </citation>
    <scope>NUCLEOTIDE SEQUENCE [LARGE SCALE GENOMIC DNA]</scope>
    <source>
        <strain evidence="3">cv. Old Blush</strain>
    </source>
</reference>
<keyword evidence="1" id="KW-0472">Membrane</keyword>
<comment type="caution">
    <text evidence="2">The sequence shown here is derived from an EMBL/GenBank/DDBJ whole genome shotgun (WGS) entry which is preliminary data.</text>
</comment>
<name>A0A2P6RSW3_ROSCH</name>
<sequence>MGKNLGLHCTELEIWKLARWDLVNSIVILLCCWLVLTLEEPERGIIIIKLTHVDVPEDRLFLSFCFVVFGIPTIYYSHILSNIKTRKYFFYQ</sequence>
<dbReference type="Proteomes" id="UP000238479">
    <property type="component" value="Chromosome 2"/>
</dbReference>
<protein>
    <submittedName>
        <fullName evidence="2">Uncharacterized protein</fullName>
    </submittedName>
</protein>
<keyword evidence="3" id="KW-1185">Reference proteome</keyword>
<feature type="transmembrane region" description="Helical" evidence="1">
    <location>
        <begin position="22"/>
        <end position="39"/>
    </location>
</feature>
<evidence type="ECO:0000256" key="1">
    <source>
        <dbReference type="SAM" id="Phobius"/>
    </source>
</evidence>
<proteinExistence type="predicted"/>
<keyword evidence="1" id="KW-0812">Transmembrane</keyword>
<organism evidence="2 3">
    <name type="scientific">Rosa chinensis</name>
    <name type="common">China rose</name>
    <dbReference type="NCBI Taxonomy" id="74649"/>
    <lineage>
        <taxon>Eukaryota</taxon>
        <taxon>Viridiplantae</taxon>
        <taxon>Streptophyta</taxon>
        <taxon>Embryophyta</taxon>
        <taxon>Tracheophyta</taxon>
        <taxon>Spermatophyta</taxon>
        <taxon>Magnoliopsida</taxon>
        <taxon>eudicotyledons</taxon>
        <taxon>Gunneridae</taxon>
        <taxon>Pentapetalae</taxon>
        <taxon>rosids</taxon>
        <taxon>fabids</taxon>
        <taxon>Rosales</taxon>
        <taxon>Rosaceae</taxon>
        <taxon>Rosoideae</taxon>
        <taxon>Rosoideae incertae sedis</taxon>
        <taxon>Rosa</taxon>
    </lineage>
</organism>
<feature type="transmembrane region" description="Helical" evidence="1">
    <location>
        <begin position="60"/>
        <end position="79"/>
    </location>
</feature>
<accession>A0A2P6RSW3</accession>
<dbReference type="EMBL" id="PDCK01000040">
    <property type="protein sequence ID" value="PRQ49505.1"/>
    <property type="molecule type" value="Genomic_DNA"/>
</dbReference>